<evidence type="ECO:0000256" key="3">
    <source>
        <dbReference type="ARBA" id="ARBA00023157"/>
    </source>
</evidence>
<comment type="caution">
    <text evidence="6">Lacks conserved residue(s) required for the propagation of feature annotation.</text>
</comment>
<evidence type="ECO:0000313" key="10">
    <source>
        <dbReference type="Proteomes" id="UP000006813"/>
    </source>
</evidence>
<dbReference type="GO" id="GO:0004558">
    <property type="term" value="F:alpha-1,4-glucosidase activity"/>
    <property type="evidence" value="ECO:0007669"/>
    <property type="project" value="TreeGrafter"/>
</dbReference>
<dbReference type="CDD" id="cd00111">
    <property type="entry name" value="Trefoil"/>
    <property type="match status" value="1"/>
</dbReference>
<dbReference type="Pfam" id="PF00088">
    <property type="entry name" value="Trefoil"/>
    <property type="match status" value="1"/>
</dbReference>
<dbReference type="InterPro" id="IPR013780">
    <property type="entry name" value="Glyco_hydro_b"/>
</dbReference>
<dbReference type="PANTHER" id="PTHR22762">
    <property type="entry name" value="ALPHA-GLUCOSIDASE"/>
    <property type="match status" value="1"/>
</dbReference>
<sequence>MPPDTVVVLIAGMMEFSLFGISYTGADICGFFQDAEYEMCARWMQLGAFYPFSRNHNSIGTRRQDPVSWDAAFVNISKSVLETRYTLLPYLYTLMHKAHTEGITVVRPLLHEFVSDRVTWDVDSQFLMGPALLVSPVLEPVSVEGADGWRIPANARNVNAYFPGARWYDYYTGEDINARGQWKDLPAPLDHINLHVRGGYILPLQEPALNTNLSRKNPLGLLVALDENKEANGELFWDDGESKDTVANNVYLLYEFSATQNHLDVKISQSTFKDPNNLAFQEIKILGTQEPTNVSVKHNGVLTEASPKVTYDPNLKVAIISEINLVLGDTYTVEWSTNVRDREKIDCYPDEHGLSEANCTARGCVYEESSSPGVPFCYFVNELYSVSNVQYDSQGASADISLKSPLYAYAFPSTPVNPLRLQVTYHKDEMLQFKEQWDDGTEAPTSVLGTAGQYLGLVVWCPLRLCSVEPGGCLSAVG</sequence>
<dbReference type="InterPro" id="IPR000322">
    <property type="entry name" value="Glyco_hydro_31_TIM"/>
</dbReference>
<dbReference type="SUPFAM" id="SSF51011">
    <property type="entry name" value="Glycosyl hydrolase domain"/>
    <property type="match status" value="1"/>
</dbReference>
<proteinExistence type="inferred from homology"/>
<evidence type="ECO:0000256" key="6">
    <source>
        <dbReference type="PROSITE-ProRule" id="PRU00779"/>
    </source>
</evidence>
<dbReference type="Pfam" id="PF01055">
    <property type="entry name" value="Glyco_hydro_31_2nd"/>
    <property type="match status" value="1"/>
</dbReference>
<dbReference type="EMBL" id="JH170996">
    <property type="protein sequence ID" value="EHB10433.1"/>
    <property type="molecule type" value="Genomic_DNA"/>
</dbReference>
<accession>G5BMC2</accession>
<dbReference type="Gene3D" id="4.10.110.10">
    <property type="entry name" value="Spasmolytic Protein, domain 1"/>
    <property type="match status" value="1"/>
</dbReference>
<dbReference type="InParanoid" id="G5BMC2"/>
<feature type="domain" description="P-type" evidence="8">
    <location>
        <begin position="335"/>
        <end position="381"/>
    </location>
</feature>
<dbReference type="InterPro" id="IPR048395">
    <property type="entry name" value="Glyco_hydro_31_C"/>
</dbReference>
<evidence type="ECO:0000256" key="7">
    <source>
        <dbReference type="RuleBase" id="RU361185"/>
    </source>
</evidence>
<dbReference type="GO" id="GO:0005975">
    <property type="term" value="P:carbohydrate metabolic process"/>
    <property type="evidence" value="ECO:0007669"/>
    <property type="project" value="InterPro"/>
</dbReference>
<keyword evidence="3" id="KW-1015">Disulfide bond</keyword>
<dbReference type="SUPFAM" id="SSF57492">
    <property type="entry name" value="Trefoil"/>
    <property type="match status" value="1"/>
</dbReference>
<dbReference type="Proteomes" id="UP000006813">
    <property type="component" value="Unassembled WGS sequence"/>
</dbReference>
<keyword evidence="4" id="KW-0325">Glycoprotein</keyword>
<protein>
    <submittedName>
        <fullName evidence="9">Maltase-glucoamylase, intestinal</fullName>
    </submittedName>
</protein>
<name>G5BMC2_HETGA</name>
<dbReference type="PROSITE" id="PS51448">
    <property type="entry name" value="P_TREFOIL_2"/>
    <property type="match status" value="1"/>
</dbReference>
<dbReference type="OMA" id="HEPECTW"/>
<dbReference type="InterPro" id="IPR044913">
    <property type="entry name" value="P_trefoil_dom_sf"/>
</dbReference>
<dbReference type="STRING" id="10181.G5BMC2"/>
<evidence type="ECO:0000256" key="5">
    <source>
        <dbReference type="ARBA" id="ARBA00023295"/>
    </source>
</evidence>
<dbReference type="SUPFAM" id="SSF51445">
    <property type="entry name" value="(Trans)glycosidases"/>
    <property type="match status" value="1"/>
</dbReference>
<dbReference type="FunFam" id="2.60.40.1180:FF:000005">
    <property type="entry name" value="Maltase-glucoamylase, intestinal"/>
    <property type="match status" value="1"/>
</dbReference>
<evidence type="ECO:0000313" key="9">
    <source>
        <dbReference type="EMBL" id="EHB10433.1"/>
    </source>
</evidence>
<gene>
    <name evidence="9" type="ORF">GW7_10959</name>
</gene>
<dbReference type="InterPro" id="IPR017853">
    <property type="entry name" value="GH"/>
</dbReference>
<evidence type="ECO:0000256" key="4">
    <source>
        <dbReference type="ARBA" id="ARBA00023180"/>
    </source>
</evidence>
<keyword evidence="2 7" id="KW-0378">Hydrolase</keyword>
<keyword evidence="5 7" id="KW-0326">Glycosidase</keyword>
<dbReference type="InterPro" id="IPR000519">
    <property type="entry name" value="P_trefoil_dom"/>
</dbReference>
<dbReference type="Gene3D" id="3.20.20.80">
    <property type="entry name" value="Glycosidases"/>
    <property type="match status" value="1"/>
</dbReference>
<dbReference type="SMART" id="SM00018">
    <property type="entry name" value="PD"/>
    <property type="match status" value="1"/>
</dbReference>
<evidence type="ECO:0000256" key="1">
    <source>
        <dbReference type="ARBA" id="ARBA00007806"/>
    </source>
</evidence>
<dbReference type="PANTHER" id="PTHR22762:SF63">
    <property type="entry name" value="MALTASE-GLUCOAMYLASE"/>
    <property type="match status" value="1"/>
</dbReference>
<dbReference type="Gene3D" id="2.60.40.1180">
    <property type="entry name" value="Golgi alpha-mannosidase II"/>
    <property type="match status" value="2"/>
</dbReference>
<evidence type="ECO:0000256" key="2">
    <source>
        <dbReference type="ARBA" id="ARBA00022801"/>
    </source>
</evidence>
<comment type="similarity">
    <text evidence="1 7">Belongs to the glycosyl hydrolase 31 family.</text>
</comment>
<organism evidence="9 10">
    <name type="scientific">Heterocephalus glaber</name>
    <name type="common">Naked mole rat</name>
    <dbReference type="NCBI Taxonomy" id="10181"/>
    <lineage>
        <taxon>Eukaryota</taxon>
        <taxon>Metazoa</taxon>
        <taxon>Chordata</taxon>
        <taxon>Craniata</taxon>
        <taxon>Vertebrata</taxon>
        <taxon>Euteleostomi</taxon>
        <taxon>Mammalia</taxon>
        <taxon>Eutheria</taxon>
        <taxon>Euarchontoglires</taxon>
        <taxon>Glires</taxon>
        <taxon>Rodentia</taxon>
        <taxon>Hystricomorpha</taxon>
        <taxon>Bathyergidae</taxon>
        <taxon>Heterocephalus</taxon>
    </lineage>
</organism>
<dbReference type="FunFam" id="2.60.40.1180:FF:000001">
    <property type="entry name" value="Maltase-glucoamylase, intestinal"/>
    <property type="match status" value="1"/>
</dbReference>
<dbReference type="Pfam" id="PF21365">
    <property type="entry name" value="Glyco_hydro_31_3rd"/>
    <property type="match status" value="1"/>
</dbReference>
<reference evidence="9 10" key="1">
    <citation type="journal article" date="2011" name="Nature">
        <title>Genome sequencing reveals insights into physiology and longevity of the naked mole rat.</title>
        <authorList>
            <person name="Kim E.B."/>
            <person name="Fang X."/>
            <person name="Fushan A.A."/>
            <person name="Huang Z."/>
            <person name="Lobanov A.V."/>
            <person name="Han L."/>
            <person name="Marino S.M."/>
            <person name="Sun X."/>
            <person name="Turanov A.A."/>
            <person name="Yang P."/>
            <person name="Yim S.H."/>
            <person name="Zhao X."/>
            <person name="Kasaikina M.V."/>
            <person name="Stoletzki N."/>
            <person name="Peng C."/>
            <person name="Polak P."/>
            <person name="Xiong Z."/>
            <person name="Kiezun A."/>
            <person name="Zhu Y."/>
            <person name="Chen Y."/>
            <person name="Kryukov G.V."/>
            <person name="Zhang Q."/>
            <person name="Peshkin L."/>
            <person name="Yang L."/>
            <person name="Bronson R.T."/>
            <person name="Buffenstein R."/>
            <person name="Wang B."/>
            <person name="Han C."/>
            <person name="Li Q."/>
            <person name="Chen L."/>
            <person name="Zhao W."/>
            <person name="Sunyaev S.R."/>
            <person name="Park T.J."/>
            <person name="Zhang G."/>
            <person name="Wang J."/>
            <person name="Gladyshev V.N."/>
        </authorList>
    </citation>
    <scope>NUCLEOTIDE SEQUENCE [LARGE SCALE GENOMIC DNA]</scope>
</reference>
<dbReference type="AlphaFoldDB" id="G5BMC2"/>
<evidence type="ECO:0000259" key="8">
    <source>
        <dbReference type="PROSITE" id="PS51448"/>
    </source>
</evidence>